<organism evidence="4 5">
    <name type="scientific">Actinomycetospora endophytica</name>
    <dbReference type="NCBI Taxonomy" id="2291215"/>
    <lineage>
        <taxon>Bacteria</taxon>
        <taxon>Bacillati</taxon>
        <taxon>Actinomycetota</taxon>
        <taxon>Actinomycetes</taxon>
        <taxon>Pseudonocardiales</taxon>
        <taxon>Pseudonocardiaceae</taxon>
        <taxon>Actinomycetospora</taxon>
    </lineage>
</organism>
<sequence>MSEPTTDGRLLKGQRRRRALIEACVRTIGRVGVPGVSQRVVAAEAGVPPSAVAYYFPTVDELLLATLCEVNDGYVAALERCGEAPDPLDALAEVIAGTGQPGTRASAAAEYELFMLAGRGERWQREYERWAAALTGFFTSCCRLDPARAESASAAVDGLFIRAYCLPGSYGVDQVRAILTSVVGPVAGPSSPGWAAPRS</sequence>
<accession>A0ABS8PEG9</accession>
<dbReference type="InterPro" id="IPR050109">
    <property type="entry name" value="HTH-type_TetR-like_transc_reg"/>
</dbReference>
<gene>
    <name evidence="4" type="ORF">LQ327_18605</name>
</gene>
<dbReference type="InterPro" id="IPR001647">
    <property type="entry name" value="HTH_TetR"/>
</dbReference>
<dbReference type="PANTHER" id="PTHR30055">
    <property type="entry name" value="HTH-TYPE TRANSCRIPTIONAL REGULATOR RUTR"/>
    <property type="match status" value="1"/>
</dbReference>
<dbReference type="PROSITE" id="PS50977">
    <property type="entry name" value="HTH_TETR_2"/>
    <property type="match status" value="1"/>
</dbReference>
<feature type="domain" description="HTH tetR-type" evidence="3">
    <location>
        <begin position="14"/>
        <end position="74"/>
    </location>
</feature>
<name>A0ABS8PEG9_9PSEU</name>
<dbReference type="InterPro" id="IPR009057">
    <property type="entry name" value="Homeodomain-like_sf"/>
</dbReference>
<evidence type="ECO:0000313" key="5">
    <source>
        <dbReference type="Proteomes" id="UP001199469"/>
    </source>
</evidence>
<dbReference type="PANTHER" id="PTHR30055:SF231">
    <property type="entry name" value="TRANSCRIPTIONAL REGULATORY PROTEIN (PROBABLY DEOR-FAMILY)-RELATED"/>
    <property type="match status" value="1"/>
</dbReference>
<proteinExistence type="predicted"/>
<keyword evidence="5" id="KW-1185">Reference proteome</keyword>
<evidence type="ECO:0000256" key="1">
    <source>
        <dbReference type="ARBA" id="ARBA00023125"/>
    </source>
</evidence>
<dbReference type="EMBL" id="JAJNDB010000004">
    <property type="protein sequence ID" value="MCD2195384.1"/>
    <property type="molecule type" value="Genomic_DNA"/>
</dbReference>
<evidence type="ECO:0000256" key="2">
    <source>
        <dbReference type="PROSITE-ProRule" id="PRU00335"/>
    </source>
</evidence>
<keyword evidence="1 2" id="KW-0238">DNA-binding</keyword>
<dbReference type="InterPro" id="IPR041583">
    <property type="entry name" value="TetR_C_31"/>
</dbReference>
<dbReference type="Proteomes" id="UP001199469">
    <property type="component" value="Unassembled WGS sequence"/>
</dbReference>
<evidence type="ECO:0000259" key="3">
    <source>
        <dbReference type="PROSITE" id="PS50977"/>
    </source>
</evidence>
<dbReference type="Pfam" id="PF17940">
    <property type="entry name" value="TetR_C_31"/>
    <property type="match status" value="1"/>
</dbReference>
<dbReference type="Gene3D" id="1.10.357.10">
    <property type="entry name" value="Tetracycline Repressor, domain 2"/>
    <property type="match status" value="1"/>
</dbReference>
<feature type="DNA-binding region" description="H-T-H motif" evidence="2">
    <location>
        <begin position="37"/>
        <end position="56"/>
    </location>
</feature>
<dbReference type="Pfam" id="PF00440">
    <property type="entry name" value="TetR_N"/>
    <property type="match status" value="1"/>
</dbReference>
<comment type="caution">
    <text evidence="4">The sequence shown here is derived from an EMBL/GenBank/DDBJ whole genome shotgun (WGS) entry which is preliminary data.</text>
</comment>
<evidence type="ECO:0000313" key="4">
    <source>
        <dbReference type="EMBL" id="MCD2195384.1"/>
    </source>
</evidence>
<protein>
    <submittedName>
        <fullName evidence="4">TetR family transcriptional regulator</fullName>
    </submittedName>
</protein>
<dbReference type="SUPFAM" id="SSF46689">
    <property type="entry name" value="Homeodomain-like"/>
    <property type="match status" value="1"/>
</dbReference>
<reference evidence="4 5" key="1">
    <citation type="submission" date="2021-11" db="EMBL/GenBank/DDBJ databases">
        <title>Draft genome sequence of Actinomycetospora sp. SF1 isolated from the rhizosphere soil.</title>
        <authorList>
            <person name="Duangmal K."/>
            <person name="Chantavorakit T."/>
        </authorList>
    </citation>
    <scope>NUCLEOTIDE SEQUENCE [LARGE SCALE GENOMIC DNA]</scope>
    <source>
        <strain evidence="4 5">TBRC 5722</strain>
    </source>
</reference>
<dbReference type="RefSeq" id="WP_230736454.1">
    <property type="nucleotide sequence ID" value="NZ_JAJNDB010000004.1"/>
</dbReference>